<comment type="caution">
    <text evidence="3">The sequence shown here is derived from an EMBL/GenBank/DDBJ whole genome shotgun (WGS) entry which is preliminary data.</text>
</comment>
<name>A0AA38X8G9_9EURO</name>
<reference evidence="3" key="1">
    <citation type="submission" date="2022-10" db="EMBL/GenBank/DDBJ databases">
        <title>Culturing micro-colonial fungi from biological soil crusts in the Mojave desert and describing Neophaeococcomyces mojavensis, and introducing the new genera and species Taxawa tesnikishii.</title>
        <authorList>
            <person name="Kurbessoian T."/>
            <person name="Stajich J.E."/>
        </authorList>
    </citation>
    <scope>NUCLEOTIDE SEQUENCE</scope>
    <source>
        <strain evidence="3">TK_41</strain>
    </source>
</reference>
<protein>
    <recommendedName>
        <fullName evidence="2">RapZ C-terminal domain-containing protein</fullName>
    </recommendedName>
</protein>
<sequence length="254" mass="28268">MDLPKDYHSDSSHPSSPVPSAKNGSNSRSSRDSQNSHQPLYRLKIFSYGSKLGPLPAPSDNQRQLDYDLSDIAKPPEAIREGNTGLYPEVQCVVVADNYSESRLKQIQQEIKTAMDEIEAPHLPESSASAPDSGSLPNELLIALVCGSGKHRSVTFAEQICRYFQRAKNKRQKWGVTLEHRDLDVAHDHEHMYEDESDDGQGAYEGNYAILSKSRSAHLGVDLEERTGKERKRNLEEASRNIRQGGARVVEAPS</sequence>
<feature type="compositionally biased region" description="Basic and acidic residues" evidence="1">
    <location>
        <begin position="222"/>
        <end position="240"/>
    </location>
</feature>
<feature type="domain" description="RapZ C-terminal" evidence="2">
    <location>
        <begin position="42"/>
        <end position="183"/>
    </location>
</feature>
<dbReference type="Pfam" id="PF22740">
    <property type="entry name" value="PapZ_C"/>
    <property type="match status" value="1"/>
</dbReference>
<keyword evidence="4" id="KW-1185">Reference proteome</keyword>
<dbReference type="Proteomes" id="UP001172673">
    <property type="component" value="Unassembled WGS sequence"/>
</dbReference>
<proteinExistence type="predicted"/>
<dbReference type="EMBL" id="JAPDRK010000009">
    <property type="protein sequence ID" value="KAJ9608806.1"/>
    <property type="molecule type" value="Genomic_DNA"/>
</dbReference>
<evidence type="ECO:0000313" key="4">
    <source>
        <dbReference type="Proteomes" id="UP001172673"/>
    </source>
</evidence>
<organism evidence="3 4">
    <name type="scientific">Cladophialophora chaetospira</name>
    <dbReference type="NCBI Taxonomy" id="386627"/>
    <lineage>
        <taxon>Eukaryota</taxon>
        <taxon>Fungi</taxon>
        <taxon>Dikarya</taxon>
        <taxon>Ascomycota</taxon>
        <taxon>Pezizomycotina</taxon>
        <taxon>Eurotiomycetes</taxon>
        <taxon>Chaetothyriomycetidae</taxon>
        <taxon>Chaetothyriales</taxon>
        <taxon>Herpotrichiellaceae</taxon>
        <taxon>Cladophialophora</taxon>
    </lineage>
</organism>
<evidence type="ECO:0000256" key="1">
    <source>
        <dbReference type="SAM" id="MobiDB-lite"/>
    </source>
</evidence>
<feature type="region of interest" description="Disordered" evidence="1">
    <location>
        <begin position="222"/>
        <end position="254"/>
    </location>
</feature>
<evidence type="ECO:0000259" key="2">
    <source>
        <dbReference type="Pfam" id="PF22740"/>
    </source>
</evidence>
<feature type="region of interest" description="Disordered" evidence="1">
    <location>
        <begin position="1"/>
        <end position="40"/>
    </location>
</feature>
<accession>A0AA38X8G9</accession>
<feature type="compositionally biased region" description="Low complexity" evidence="1">
    <location>
        <begin position="12"/>
        <end position="36"/>
    </location>
</feature>
<feature type="compositionally biased region" description="Basic and acidic residues" evidence="1">
    <location>
        <begin position="1"/>
        <end position="11"/>
    </location>
</feature>
<dbReference type="InterPro" id="IPR053931">
    <property type="entry name" value="RapZ_C"/>
</dbReference>
<dbReference type="AlphaFoldDB" id="A0AA38X8G9"/>
<gene>
    <name evidence="3" type="ORF">H2200_006577</name>
</gene>
<evidence type="ECO:0000313" key="3">
    <source>
        <dbReference type="EMBL" id="KAJ9608806.1"/>
    </source>
</evidence>